<keyword evidence="2" id="KW-1185">Reference proteome</keyword>
<organism evidence="1 2">
    <name type="scientific">Pseudomonas kielensis</name>
    <dbReference type="NCBI Taxonomy" id="2762577"/>
    <lineage>
        <taxon>Bacteria</taxon>
        <taxon>Pseudomonadati</taxon>
        <taxon>Pseudomonadota</taxon>
        <taxon>Gammaproteobacteria</taxon>
        <taxon>Pseudomonadales</taxon>
        <taxon>Pseudomonadaceae</taxon>
        <taxon>Pseudomonas</taxon>
    </lineage>
</organism>
<proteinExistence type="predicted"/>
<evidence type="ECO:0000313" key="1">
    <source>
        <dbReference type="EMBL" id="MBC2692633.1"/>
    </source>
</evidence>
<gene>
    <name evidence="1" type="ORF">H7995_22860</name>
</gene>
<dbReference type="Proteomes" id="UP000526003">
    <property type="component" value="Unassembled WGS sequence"/>
</dbReference>
<evidence type="ECO:0000313" key="2">
    <source>
        <dbReference type="Proteomes" id="UP000526003"/>
    </source>
</evidence>
<comment type="caution">
    <text evidence="1">The sequence shown here is derived from an EMBL/GenBank/DDBJ whole genome shotgun (WGS) entry which is preliminary data.</text>
</comment>
<dbReference type="EMBL" id="JACMYG010000031">
    <property type="protein sequence ID" value="MBC2692633.1"/>
    <property type="molecule type" value="Genomic_DNA"/>
</dbReference>
<protein>
    <submittedName>
        <fullName evidence="1">Uncharacterized protein</fullName>
    </submittedName>
</protein>
<reference evidence="1 2" key="1">
    <citation type="submission" date="2020-08" db="EMBL/GenBank/DDBJ databases">
        <title>Pseudomonas sp. nov.</title>
        <authorList>
            <person name="Gieschler S."/>
            <person name="Fiedler G."/>
            <person name="Brinks E."/>
            <person name="Boehnlein C."/>
            <person name="Franz C.M.A.P."/>
            <person name="Kabisch J."/>
        </authorList>
    </citation>
    <scope>NUCLEOTIDE SEQUENCE [LARGE SCALE GENOMIC DNA]</scope>
    <source>
        <strain evidence="1 2">MBT-1</strain>
    </source>
</reference>
<accession>A0A7X1KZH3</accession>
<dbReference type="RefSeq" id="WP_185818911.1">
    <property type="nucleotide sequence ID" value="NZ_JACMYG010000031.1"/>
</dbReference>
<dbReference type="AlphaFoldDB" id="A0A7X1KZH3"/>
<name>A0A7X1KZH3_9PSED</name>
<sequence length="103" mass="11512">MILAWNEATDAEERKGLLQPLVIALGAFARSTHTWHLMPPLNEVDGLHFAVVDWQDQNNNLIMRPILLIGEKVPPIEDFISGMAAQLALHLSHFPDGLPKELL</sequence>